<evidence type="ECO:0000256" key="1">
    <source>
        <dbReference type="ARBA" id="ARBA00004496"/>
    </source>
</evidence>
<evidence type="ECO:0000256" key="6">
    <source>
        <dbReference type="ARBA" id="ARBA00022603"/>
    </source>
</evidence>
<comment type="caution">
    <text evidence="12">The sequence shown here is derived from an EMBL/GenBank/DDBJ whole genome shotgun (WGS) entry which is preliminary data.</text>
</comment>
<evidence type="ECO:0000313" key="13">
    <source>
        <dbReference type="Proteomes" id="UP000283644"/>
    </source>
</evidence>
<evidence type="ECO:0000256" key="5">
    <source>
        <dbReference type="ARBA" id="ARBA00022490"/>
    </source>
</evidence>
<dbReference type="InterPro" id="IPR000682">
    <property type="entry name" value="PCMT"/>
</dbReference>
<accession>A0A417Y6E1</accession>
<evidence type="ECO:0000256" key="9">
    <source>
        <dbReference type="ARBA" id="ARBA00030757"/>
    </source>
</evidence>
<dbReference type="InterPro" id="IPR029063">
    <property type="entry name" value="SAM-dependent_MTases_sf"/>
</dbReference>
<dbReference type="EMBL" id="QXGH01000010">
    <property type="protein sequence ID" value="RHW28272.1"/>
    <property type="molecule type" value="Genomic_DNA"/>
</dbReference>
<dbReference type="PANTHER" id="PTHR11579">
    <property type="entry name" value="PROTEIN-L-ISOASPARTATE O-METHYLTRANSFERASE"/>
    <property type="match status" value="1"/>
</dbReference>
<dbReference type="OrthoDB" id="4035289at2"/>
<dbReference type="Proteomes" id="UP000283644">
    <property type="component" value="Unassembled WGS sequence"/>
</dbReference>
<keyword evidence="7 12" id="KW-0808">Transferase</keyword>
<proteinExistence type="inferred from homology"/>
<keyword evidence="6 12" id="KW-0489">Methyltransferase</keyword>
<keyword evidence="13" id="KW-1185">Reference proteome</keyword>
<dbReference type="GO" id="GO:0004719">
    <property type="term" value="F:protein-L-isoaspartate (D-aspartate) O-methyltransferase activity"/>
    <property type="evidence" value="ECO:0007669"/>
    <property type="project" value="UniProtKB-EC"/>
</dbReference>
<protein>
    <recommendedName>
        <fullName evidence="4">Protein-L-isoaspartate O-methyltransferase</fullName>
        <ecNumber evidence="3">2.1.1.77</ecNumber>
    </recommendedName>
    <alternativeName>
        <fullName evidence="11">L-isoaspartyl protein carboxyl methyltransferase</fullName>
    </alternativeName>
    <alternativeName>
        <fullName evidence="9">Protein L-isoaspartyl methyltransferase</fullName>
    </alternativeName>
    <alternativeName>
        <fullName evidence="10">Protein-beta-aspartate methyltransferase</fullName>
    </alternativeName>
</protein>
<gene>
    <name evidence="12" type="ORF">D0Z08_04645</name>
</gene>
<dbReference type="CDD" id="cd02440">
    <property type="entry name" value="AdoMet_MTases"/>
    <property type="match status" value="1"/>
</dbReference>
<dbReference type="SUPFAM" id="SSF53335">
    <property type="entry name" value="S-adenosyl-L-methionine-dependent methyltransferases"/>
    <property type="match status" value="1"/>
</dbReference>
<dbReference type="Pfam" id="PF01135">
    <property type="entry name" value="PCMT"/>
    <property type="match status" value="1"/>
</dbReference>
<dbReference type="Gene3D" id="3.40.50.150">
    <property type="entry name" value="Vaccinia Virus protein VP39"/>
    <property type="match status" value="1"/>
</dbReference>
<keyword evidence="8" id="KW-0949">S-adenosyl-L-methionine</keyword>
<keyword evidence="5" id="KW-0963">Cytoplasm</keyword>
<evidence type="ECO:0000256" key="8">
    <source>
        <dbReference type="ARBA" id="ARBA00022691"/>
    </source>
</evidence>
<name>A0A417Y6E1_9ACTN</name>
<evidence type="ECO:0000256" key="4">
    <source>
        <dbReference type="ARBA" id="ARBA00013346"/>
    </source>
</evidence>
<dbReference type="RefSeq" id="WP_118923133.1">
    <property type="nucleotide sequence ID" value="NZ_QXGH01000010.1"/>
</dbReference>
<dbReference type="GO" id="GO:0032259">
    <property type="term" value="P:methylation"/>
    <property type="evidence" value="ECO:0007669"/>
    <property type="project" value="UniProtKB-KW"/>
</dbReference>
<evidence type="ECO:0000313" key="12">
    <source>
        <dbReference type="EMBL" id="RHW28272.1"/>
    </source>
</evidence>
<dbReference type="AlphaFoldDB" id="A0A417Y6E1"/>
<evidence type="ECO:0000256" key="11">
    <source>
        <dbReference type="ARBA" id="ARBA00031350"/>
    </source>
</evidence>
<comment type="similarity">
    <text evidence="2">Belongs to the methyltransferase superfamily. L-isoaspartyl/D-aspartyl protein methyltransferase family.</text>
</comment>
<sequence length="208" mass="22467">MDPRVDEAFAAVPRRDFLPARQHRFAHLDQALDIGYGVTNSQPTTVRNMLALLEPRPGDRVLDVGSGSGWTTALLAYLVGPTGSVVGVERIPELVELSRASLAGIVPDESVADRLDPRQERQGLSQFSPVSVFEAEPGVLGWPAGAPYDRVLVSATAETVPHRLLEQLTIGGVLVAPVEGVMHRVVLTPEGPVVEKHGRYLFVPLIED</sequence>
<dbReference type="EC" id="2.1.1.77" evidence="3"/>
<comment type="subcellular location">
    <subcellularLocation>
        <location evidence="1">Cytoplasm</location>
    </subcellularLocation>
</comment>
<evidence type="ECO:0000256" key="2">
    <source>
        <dbReference type="ARBA" id="ARBA00005369"/>
    </source>
</evidence>
<reference evidence="12 13" key="1">
    <citation type="submission" date="2018-09" db="EMBL/GenBank/DDBJ databases">
        <title>Genome sequencing of Nocardioides immobilis CCTCC AB 2017083 for comparison to Nocardioides silvaticus.</title>
        <authorList>
            <person name="Li C."/>
            <person name="Wang G."/>
        </authorList>
    </citation>
    <scope>NUCLEOTIDE SEQUENCE [LARGE SCALE GENOMIC DNA]</scope>
    <source>
        <strain evidence="12 13">CCTCC AB 2017083</strain>
    </source>
</reference>
<evidence type="ECO:0000256" key="3">
    <source>
        <dbReference type="ARBA" id="ARBA00011890"/>
    </source>
</evidence>
<evidence type="ECO:0000256" key="10">
    <source>
        <dbReference type="ARBA" id="ARBA00031323"/>
    </source>
</evidence>
<evidence type="ECO:0000256" key="7">
    <source>
        <dbReference type="ARBA" id="ARBA00022679"/>
    </source>
</evidence>
<dbReference type="PANTHER" id="PTHR11579:SF0">
    <property type="entry name" value="PROTEIN-L-ISOASPARTATE(D-ASPARTATE) O-METHYLTRANSFERASE"/>
    <property type="match status" value="1"/>
</dbReference>
<organism evidence="12 13">
    <name type="scientific">Nocardioides immobilis</name>
    <dbReference type="NCBI Taxonomy" id="2049295"/>
    <lineage>
        <taxon>Bacteria</taxon>
        <taxon>Bacillati</taxon>
        <taxon>Actinomycetota</taxon>
        <taxon>Actinomycetes</taxon>
        <taxon>Propionibacteriales</taxon>
        <taxon>Nocardioidaceae</taxon>
        <taxon>Nocardioides</taxon>
    </lineage>
</organism>
<dbReference type="GO" id="GO:0005737">
    <property type="term" value="C:cytoplasm"/>
    <property type="evidence" value="ECO:0007669"/>
    <property type="project" value="UniProtKB-SubCell"/>
</dbReference>